<dbReference type="Gene3D" id="2.160.20.80">
    <property type="entry name" value="E3 ubiquitin-protein ligase SopA"/>
    <property type="match status" value="1"/>
</dbReference>
<sequence>MTLNPLPVLRKLASRHQLDREVERLRPISAWMLIPSVVLVALVTVVVLFALGDVARSDPSATVRVDVIRIALTAAAGTGGGLALLLAFRRQRSTEIAAAHSISDAAERRVTELYTKAVEQLGSEQAPVRLGGLYALERLAQDNPDHRQTIVNVLCAYIRMSSTTSLHFPASSGSQRRNAPSRRPNRLAGADRLETTGHRIARSQEREVRMTAGHILLSHLQSPDAENVLGAAPPGDFWPDIDINMAGASVSEFNFSQCQVRSADFSNATIRQSSFRGMEFDGFANFTRATFTGGVGFDDAVFYSAVSFIGTTFEEDVHFRQAEFYDFVLFEDARFQSDASFELVDFDYVRMVGVDFAGTVSFRDAEFRSVTFEKVTFRGEVGFTDAVFDAATFRNVAFEGAIDFRDAKFETEAKLDRVHIRTGGIGGIGGIGASQTLLPATWVRGPFDLQNEDPDYPFRDWDTLKLAKPREESENSP</sequence>
<dbReference type="Pfam" id="PF13576">
    <property type="entry name" value="Pentapeptide_3"/>
    <property type="match status" value="2"/>
</dbReference>
<comment type="caution">
    <text evidence="3">The sequence shown here is derived from an EMBL/GenBank/DDBJ whole genome shotgun (WGS) entry which is preliminary data.</text>
</comment>
<evidence type="ECO:0000256" key="2">
    <source>
        <dbReference type="SAM" id="Phobius"/>
    </source>
</evidence>
<feature type="compositionally biased region" description="Basic and acidic residues" evidence="1">
    <location>
        <begin position="189"/>
        <end position="205"/>
    </location>
</feature>
<keyword evidence="2" id="KW-0472">Membrane</keyword>
<dbReference type="Proteomes" id="UP000309992">
    <property type="component" value="Unassembled WGS sequence"/>
</dbReference>
<proteinExistence type="predicted"/>
<dbReference type="Pfam" id="PF00805">
    <property type="entry name" value="Pentapeptide"/>
    <property type="match status" value="1"/>
</dbReference>
<protein>
    <submittedName>
        <fullName evidence="3">Pentapeptide repeat-containing protein</fullName>
    </submittedName>
</protein>
<evidence type="ECO:0000313" key="3">
    <source>
        <dbReference type="EMBL" id="TKG61520.1"/>
    </source>
</evidence>
<keyword evidence="2" id="KW-1133">Transmembrane helix</keyword>
<evidence type="ECO:0000313" key="4">
    <source>
        <dbReference type="Proteomes" id="UP000309992"/>
    </source>
</evidence>
<reference evidence="3 4" key="1">
    <citation type="journal article" date="2015" name="Antonie Van Leeuwenhoek">
        <title>Prauserella endophytica sp. nov., an endophytic actinobacterium isolated from Tamarix taklamakanensis.</title>
        <authorList>
            <person name="Liu J.M."/>
            <person name="Habden X."/>
            <person name="Guo L."/>
            <person name="Tuo L."/>
            <person name="Jiang Z.K."/>
            <person name="Liu S.W."/>
            <person name="Liu X.F."/>
            <person name="Chen L."/>
            <person name="Li R.F."/>
            <person name="Zhang Y.Q."/>
            <person name="Sun C.H."/>
        </authorList>
    </citation>
    <scope>NUCLEOTIDE SEQUENCE [LARGE SCALE GENOMIC DNA]</scope>
    <source>
        <strain evidence="3 4">CGMCC 4.7182</strain>
    </source>
</reference>
<gene>
    <name evidence="3" type="ORF">FCN18_33310</name>
</gene>
<dbReference type="SUPFAM" id="SSF141571">
    <property type="entry name" value="Pentapeptide repeat-like"/>
    <property type="match status" value="1"/>
</dbReference>
<dbReference type="InterPro" id="IPR001646">
    <property type="entry name" value="5peptide_repeat"/>
</dbReference>
<feature type="transmembrane region" description="Helical" evidence="2">
    <location>
        <begin position="67"/>
        <end position="88"/>
    </location>
</feature>
<keyword evidence="4" id="KW-1185">Reference proteome</keyword>
<dbReference type="EMBL" id="SWMS01000030">
    <property type="protein sequence ID" value="TKG61520.1"/>
    <property type="molecule type" value="Genomic_DNA"/>
</dbReference>
<accession>A0ABY2RUY0</accession>
<organism evidence="3 4">
    <name type="scientific">Prauserella endophytica</name>
    <dbReference type="NCBI Taxonomy" id="1592324"/>
    <lineage>
        <taxon>Bacteria</taxon>
        <taxon>Bacillati</taxon>
        <taxon>Actinomycetota</taxon>
        <taxon>Actinomycetes</taxon>
        <taxon>Pseudonocardiales</taxon>
        <taxon>Pseudonocardiaceae</taxon>
        <taxon>Prauserella</taxon>
        <taxon>Prauserella coralliicola group</taxon>
    </lineage>
</organism>
<feature type="transmembrane region" description="Helical" evidence="2">
    <location>
        <begin position="30"/>
        <end position="52"/>
    </location>
</feature>
<keyword evidence="2" id="KW-0812">Transmembrane</keyword>
<evidence type="ECO:0000256" key="1">
    <source>
        <dbReference type="SAM" id="MobiDB-lite"/>
    </source>
</evidence>
<dbReference type="RefSeq" id="WP_137096996.1">
    <property type="nucleotide sequence ID" value="NZ_SWMS01000030.1"/>
</dbReference>
<feature type="region of interest" description="Disordered" evidence="1">
    <location>
        <begin position="167"/>
        <end position="205"/>
    </location>
</feature>
<name>A0ABY2RUY0_9PSEU</name>
<feature type="compositionally biased region" description="Polar residues" evidence="1">
    <location>
        <begin position="167"/>
        <end position="178"/>
    </location>
</feature>